<evidence type="ECO:0000313" key="2">
    <source>
        <dbReference type="Proteomes" id="UP001283341"/>
    </source>
</evidence>
<sequence length="143" mass="16570">MSASAPITTKLDLIHGYRHLLRAGLRAVCFSIPGRFIIRNQLRTGFRDPKGTFDGLKVKRTVLFLQAAQFRGQENRILKNLMRVHHERKRSRGMDWHARWVTARIDAKKKAPVRASSVAGKEYEHYERTLAMLNDTMNLCLRI</sequence>
<gene>
    <name evidence="1" type="ORF">B0H66DRAFT_330232</name>
</gene>
<reference evidence="1" key="2">
    <citation type="submission" date="2023-06" db="EMBL/GenBank/DDBJ databases">
        <authorList>
            <consortium name="Lawrence Berkeley National Laboratory"/>
            <person name="Haridas S."/>
            <person name="Hensen N."/>
            <person name="Bonometti L."/>
            <person name="Westerberg I."/>
            <person name="Brannstrom I.O."/>
            <person name="Guillou S."/>
            <person name="Cros-Aarteil S."/>
            <person name="Calhoun S."/>
            <person name="Kuo A."/>
            <person name="Mondo S."/>
            <person name="Pangilinan J."/>
            <person name="Riley R."/>
            <person name="Labutti K."/>
            <person name="Andreopoulos B."/>
            <person name="Lipzen A."/>
            <person name="Chen C."/>
            <person name="Yanf M."/>
            <person name="Daum C."/>
            <person name="Ng V."/>
            <person name="Clum A."/>
            <person name="Steindorff A."/>
            <person name="Ohm R."/>
            <person name="Martin F."/>
            <person name="Silar P."/>
            <person name="Natvig D."/>
            <person name="Lalanne C."/>
            <person name="Gautier V."/>
            <person name="Ament-Velasquez S.L."/>
            <person name="Kruys A."/>
            <person name="Hutchinson M.I."/>
            <person name="Powell A.J."/>
            <person name="Barry K."/>
            <person name="Miller A.N."/>
            <person name="Grigoriev I.V."/>
            <person name="Debuchy R."/>
            <person name="Gladieux P."/>
            <person name="Thoren M.H."/>
            <person name="Johannesson H."/>
        </authorList>
    </citation>
    <scope>NUCLEOTIDE SEQUENCE</scope>
    <source>
        <strain evidence="1">CBS 118394</strain>
    </source>
</reference>
<evidence type="ECO:0000313" key="1">
    <source>
        <dbReference type="EMBL" id="KAK3315008.1"/>
    </source>
</evidence>
<name>A0AAE0HXY9_9PEZI</name>
<proteinExistence type="predicted"/>
<keyword evidence="2" id="KW-1185">Reference proteome</keyword>
<dbReference type="AlphaFoldDB" id="A0AAE0HXY9"/>
<organism evidence="1 2">
    <name type="scientific">Apodospora peruviana</name>
    <dbReference type="NCBI Taxonomy" id="516989"/>
    <lineage>
        <taxon>Eukaryota</taxon>
        <taxon>Fungi</taxon>
        <taxon>Dikarya</taxon>
        <taxon>Ascomycota</taxon>
        <taxon>Pezizomycotina</taxon>
        <taxon>Sordariomycetes</taxon>
        <taxon>Sordariomycetidae</taxon>
        <taxon>Sordariales</taxon>
        <taxon>Lasiosphaeriaceae</taxon>
        <taxon>Apodospora</taxon>
    </lineage>
</organism>
<dbReference type="Proteomes" id="UP001283341">
    <property type="component" value="Unassembled WGS sequence"/>
</dbReference>
<reference evidence="1" key="1">
    <citation type="journal article" date="2023" name="Mol. Phylogenet. Evol.">
        <title>Genome-scale phylogeny and comparative genomics of the fungal order Sordariales.</title>
        <authorList>
            <person name="Hensen N."/>
            <person name="Bonometti L."/>
            <person name="Westerberg I."/>
            <person name="Brannstrom I.O."/>
            <person name="Guillou S."/>
            <person name="Cros-Aarteil S."/>
            <person name="Calhoun S."/>
            <person name="Haridas S."/>
            <person name="Kuo A."/>
            <person name="Mondo S."/>
            <person name="Pangilinan J."/>
            <person name="Riley R."/>
            <person name="LaButti K."/>
            <person name="Andreopoulos B."/>
            <person name="Lipzen A."/>
            <person name="Chen C."/>
            <person name="Yan M."/>
            <person name="Daum C."/>
            <person name="Ng V."/>
            <person name="Clum A."/>
            <person name="Steindorff A."/>
            <person name="Ohm R.A."/>
            <person name="Martin F."/>
            <person name="Silar P."/>
            <person name="Natvig D.O."/>
            <person name="Lalanne C."/>
            <person name="Gautier V."/>
            <person name="Ament-Velasquez S.L."/>
            <person name="Kruys A."/>
            <person name="Hutchinson M.I."/>
            <person name="Powell A.J."/>
            <person name="Barry K."/>
            <person name="Miller A.N."/>
            <person name="Grigoriev I.V."/>
            <person name="Debuchy R."/>
            <person name="Gladieux P."/>
            <person name="Hiltunen Thoren M."/>
            <person name="Johannesson H."/>
        </authorList>
    </citation>
    <scope>NUCLEOTIDE SEQUENCE</scope>
    <source>
        <strain evidence="1">CBS 118394</strain>
    </source>
</reference>
<dbReference type="EMBL" id="JAUEDM010000006">
    <property type="protein sequence ID" value="KAK3315008.1"/>
    <property type="molecule type" value="Genomic_DNA"/>
</dbReference>
<accession>A0AAE0HXY9</accession>
<comment type="caution">
    <text evidence="1">The sequence shown here is derived from an EMBL/GenBank/DDBJ whole genome shotgun (WGS) entry which is preliminary data.</text>
</comment>
<protein>
    <submittedName>
        <fullName evidence="1">Uncharacterized protein</fullName>
    </submittedName>
</protein>